<evidence type="ECO:0000256" key="1">
    <source>
        <dbReference type="ARBA" id="ARBA00010641"/>
    </source>
</evidence>
<dbReference type="Gene3D" id="1.10.1740.10">
    <property type="match status" value="1"/>
</dbReference>
<organism evidence="7 8">
    <name type="scientific">Sunxiuqinia elliptica</name>
    <dbReference type="NCBI Taxonomy" id="655355"/>
    <lineage>
        <taxon>Bacteria</taxon>
        <taxon>Pseudomonadati</taxon>
        <taxon>Bacteroidota</taxon>
        <taxon>Bacteroidia</taxon>
        <taxon>Marinilabiliales</taxon>
        <taxon>Prolixibacteraceae</taxon>
        <taxon>Sunxiuqinia</taxon>
    </lineage>
</organism>
<comment type="similarity">
    <text evidence="1">Belongs to the sigma-70 factor family. ECF subfamily.</text>
</comment>
<feature type="domain" description="RNA polymerase sigma factor 70 region 4 type 2" evidence="6">
    <location>
        <begin position="128"/>
        <end position="177"/>
    </location>
</feature>
<dbReference type="InterPro" id="IPR014327">
    <property type="entry name" value="RNA_pol_sigma70_bacteroid"/>
</dbReference>
<evidence type="ECO:0000259" key="6">
    <source>
        <dbReference type="Pfam" id="PF08281"/>
    </source>
</evidence>
<keyword evidence="8" id="KW-1185">Reference proteome</keyword>
<dbReference type="PANTHER" id="PTHR43133">
    <property type="entry name" value="RNA POLYMERASE ECF-TYPE SIGMA FACTO"/>
    <property type="match status" value="1"/>
</dbReference>
<sequence length="203" mass="24162">MNQLKNTKPAPNSLLFDDEKMFEFIFKAYYLRLRAFARKFIRDHEVAEDMVQDVFLKVWQKRKTIQEDTFESYLFTLMRNACLNHVKHQKIVNSYQLDLEQSQTEEGLYYADFFSDPFHQTIFNEIQQEIDLAMQKLPEQTRKVFHLSRFKGLKNTEIASLLNISVRTVEKHNTKALHRIKAHLSAHYLYVVAVLDLLKEISN</sequence>
<keyword evidence="3" id="KW-0731">Sigma factor</keyword>
<keyword evidence="2" id="KW-0805">Transcription regulation</keyword>
<dbReference type="Pfam" id="PF08281">
    <property type="entry name" value="Sigma70_r4_2"/>
    <property type="match status" value="1"/>
</dbReference>
<dbReference type="SUPFAM" id="SSF88946">
    <property type="entry name" value="Sigma2 domain of RNA polymerase sigma factors"/>
    <property type="match status" value="1"/>
</dbReference>
<evidence type="ECO:0000313" key="7">
    <source>
        <dbReference type="EMBL" id="SFF12220.1"/>
    </source>
</evidence>
<evidence type="ECO:0000256" key="3">
    <source>
        <dbReference type="ARBA" id="ARBA00023082"/>
    </source>
</evidence>
<dbReference type="NCBIfam" id="TIGR02937">
    <property type="entry name" value="sigma70-ECF"/>
    <property type="match status" value="1"/>
</dbReference>
<dbReference type="PANTHER" id="PTHR43133:SF46">
    <property type="entry name" value="RNA POLYMERASE SIGMA-70 FACTOR ECF SUBFAMILY"/>
    <property type="match status" value="1"/>
</dbReference>
<dbReference type="GO" id="GO:0006352">
    <property type="term" value="P:DNA-templated transcription initiation"/>
    <property type="evidence" value="ECO:0007669"/>
    <property type="project" value="InterPro"/>
</dbReference>
<evidence type="ECO:0000259" key="5">
    <source>
        <dbReference type="Pfam" id="PF04542"/>
    </source>
</evidence>
<feature type="domain" description="RNA polymerase sigma-70 region 2" evidence="5">
    <location>
        <begin position="26"/>
        <end position="90"/>
    </location>
</feature>
<name>A0A1I2G5F8_9BACT</name>
<dbReference type="InterPro" id="IPR013324">
    <property type="entry name" value="RNA_pol_sigma_r3/r4-like"/>
</dbReference>
<dbReference type="SUPFAM" id="SSF88659">
    <property type="entry name" value="Sigma3 and sigma4 domains of RNA polymerase sigma factors"/>
    <property type="match status" value="1"/>
</dbReference>
<reference evidence="7 8" key="1">
    <citation type="submission" date="2016-10" db="EMBL/GenBank/DDBJ databases">
        <authorList>
            <person name="de Groot N.N."/>
        </authorList>
    </citation>
    <scope>NUCLEOTIDE SEQUENCE [LARGE SCALE GENOMIC DNA]</scope>
    <source>
        <strain evidence="7 8">CGMCC 1.9156</strain>
    </source>
</reference>
<dbReference type="InterPro" id="IPR039425">
    <property type="entry name" value="RNA_pol_sigma-70-like"/>
</dbReference>
<dbReference type="InterPro" id="IPR014284">
    <property type="entry name" value="RNA_pol_sigma-70_dom"/>
</dbReference>
<dbReference type="Gene3D" id="1.10.10.10">
    <property type="entry name" value="Winged helix-like DNA-binding domain superfamily/Winged helix DNA-binding domain"/>
    <property type="match status" value="1"/>
</dbReference>
<evidence type="ECO:0000313" key="8">
    <source>
        <dbReference type="Proteomes" id="UP000198964"/>
    </source>
</evidence>
<dbReference type="AlphaFoldDB" id="A0A1I2G5F8"/>
<evidence type="ECO:0000256" key="4">
    <source>
        <dbReference type="ARBA" id="ARBA00023163"/>
    </source>
</evidence>
<dbReference type="EMBL" id="FONW01000002">
    <property type="protein sequence ID" value="SFF12220.1"/>
    <property type="molecule type" value="Genomic_DNA"/>
</dbReference>
<protein>
    <submittedName>
        <fullName evidence="7">RNA polymerase sigma-70 factor, ECF subfamily</fullName>
    </submittedName>
</protein>
<dbReference type="InterPro" id="IPR007627">
    <property type="entry name" value="RNA_pol_sigma70_r2"/>
</dbReference>
<keyword evidence="4" id="KW-0804">Transcription</keyword>
<dbReference type="RefSeq" id="WP_093919361.1">
    <property type="nucleotide sequence ID" value="NZ_FONW01000002.1"/>
</dbReference>
<dbReference type="InterPro" id="IPR036388">
    <property type="entry name" value="WH-like_DNA-bd_sf"/>
</dbReference>
<dbReference type="NCBIfam" id="TIGR02985">
    <property type="entry name" value="Sig70_bacteroi1"/>
    <property type="match status" value="1"/>
</dbReference>
<evidence type="ECO:0000256" key="2">
    <source>
        <dbReference type="ARBA" id="ARBA00023015"/>
    </source>
</evidence>
<dbReference type="STRING" id="655355.SAMN05216283_102736"/>
<dbReference type="GO" id="GO:0016987">
    <property type="term" value="F:sigma factor activity"/>
    <property type="evidence" value="ECO:0007669"/>
    <property type="project" value="UniProtKB-KW"/>
</dbReference>
<dbReference type="InterPro" id="IPR013325">
    <property type="entry name" value="RNA_pol_sigma_r2"/>
</dbReference>
<proteinExistence type="inferred from homology"/>
<accession>A0A1I2G5F8</accession>
<dbReference type="GO" id="GO:0003677">
    <property type="term" value="F:DNA binding"/>
    <property type="evidence" value="ECO:0007669"/>
    <property type="project" value="InterPro"/>
</dbReference>
<dbReference type="Pfam" id="PF04542">
    <property type="entry name" value="Sigma70_r2"/>
    <property type="match status" value="1"/>
</dbReference>
<dbReference type="Proteomes" id="UP000198964">
    <property type="component" value="Unassembled WGS sequence"/>
</dbReference>
<dbReference type="InterPro" id="IPR013249">
    <property type="entry name" value="RNA_pol_sigma70_r4_t2"/>
</dbReference>
<gene>
    <name evidence="7" type="ORF">SAMN05216283_102736</name>
</gene>